<protein>
    <submittedName>
        <fullName evidence="1">Uncharacterized protein</fullName>
    </submittedName>
</protein>
<gene>
    <name evidence="1" type="ORF">HX837_06140</name>
</gene>
<evidence type="ECO:0000313" key="2">
    <source>
        <dbReference type="Proteomes" id="UP000523105"/>
    </source>
</evidence>
<reference evidence="1 2" key="1">
    <citation type="journal article" date="2019" name="Environ. Microbiol.">
        <title>Genomics insights into ecotype formation of ammonia-oxidizing archaea in the deep ocean.</title>
        <authorList>
            <person name="Wang Y."/>
            <person name="Huang J.M."/>
            <person name="Cui G.J."/>
            <person name="Nunoura T."/>
            <person name="Takaki Y."/>
            <person name="Li W.L."/>
            <person name="Li J."/>
            <person name="Gao Z.M."/>
            <person name="Takai K."/>
            <person name="Zhang A.Q."/>
            <person name="Stepanauskas R."/>
        </authorList>
    </citation>
    <scope>NUCLEOTIDE SEQUENCE [LARGE SCALE GENOMIC DNA]</scope>
    <source>
        <strain evidence="1 2">L15b</strain>
    </source>
</reference>
<sequence>MPLWSSSLSPDSMEYEFDVTAGVGALEFTIHDNILLDSTDGAPATNAGFRLLLEEQIEKRPTWLNADERSNCFANNEGWWLRHKKNTAGTQYWDECLVAIGDLTGTDATTGLGVAQITHVSFEGLTTGAANNNPAYSVASGSTLATAFVRIAWNEPVDYVLSTLPTLVVTHTATSDDSTTSYTATAAVGNTTVNVMEAVGAEWDTIQLDSTDGAPASNAGEKIILEDASESDDGDMTFLQMEKQTTGTQMNYYFTIAGSDGAGELSVARQAITLNSSTFKEAGDTETADSGIMQQVSASIANAAVTMA</sequence>
<dbReference type="AlphaFoldDB" id="A0A7K4MQA8"/>
<evidence type="ECO:0000313" key="1">
    <source>
        <dbReference type="EMBL" id="NWJ43765.1"/>
    </source>
</evidence>
<proteinExistence type="predicted"/>
<organism evidence="1 2">
    <name type="scientific">Marine Group I thaumarchaeote</name>
    <dbReference type="NCBI Taxonomy" id="2511932"/>
    <lineage>
        <taxon>Archaea</taxon>
        <taxon>Nitrososphaerota</taxon>
        <taxon>Marine Group I</taxon>
    </lineage>
</organism>
<dbReference type="Proteomes" id="UP000523105">
    <property type="component" value="Unassembled WGS sequence"/>
</dbReference>
<dbReference type="EMBL" id="JACASV010000052">
    <property type="protein sequence ID" value="NWJ43765.1"/>
    <property type="molecule type" value="Genomic_DNA"/>
</dbReference>
<accession>A0A7K4MQA8</accession>
<name>A0A7K4MQA8_9ARCH</name>
<comment type="caution">
    <text evidence="1">The sequence shown here is derived from an EMBL/GenBank/DDBJ whole genome shotgun (WGS) entry which is preliminary data.</text>
</comment>